<name>A0A848QRM7_9SPHN</name>
<dbReference type="AlphaFoldDB" id="A0A848QRM7"/>
<evidence type="ECO:0000313" key="1">
    <source>
        <dbReference type="EMBL" id="NMW32745.1"/>
    </source>
</evidence>
<dbReference type="EMBL" id="JABCRE010000003">
    <property type="protein sequence ID" value="NMW32745.1"/>
    <property type="molecule type" value="Genomic_DNA"/>
</dbReference>
<accession>A0A848QRM7</accession>
<organism evidence="1 2">
    <name type="scientific">Pontixanthobacter rizhaonensis</name>
    <dbReference type="NCBI Taxonomy" id="2730337"/>
    <lineage>
        <taxon>Bacteria</taxon>
        <taxon>Pseudomonadati</taxon>
        <taxon>Pseudomonadota</taxon>
        <taxon>Alphaproteobacteria</taxon>
        <taxon>Sphingomonadales</taxon>
        <taxon>Erythrobacteraceae</taxon>
        <taxon>Pontixanthobacter</taxon>
    </lineage>
</organism>
<sequence length="192" mass="21723">MNHYSHPQSAVSFAVMYRQQCPDGVQPIRAIGAFKVSLGSGDDVAFERHHFSYRSDDLLGPTADMHSLVDRRTDCLTNIGPDLHRLALLPDDDRLTRAERNAFPIRDHHRHRRAHYISASERALSVIGRSYDIELAPPDADEGLTAARTPQRAQAIWLAWLTGVLSEDPQHRAMLAAYQAWHALERARPIQF</sequence>
<protein>
    <submittedName>
        <fullName evidence="1">Uncharacterized protein</fullName>
    </submittedName>
</protein>
<dbReference type="RefSeq" id="WP_170013579.1">
    <property type="nucleotide sequence ID" value="NZ_JABCRE010000003.1"/>
</dbReference>
<comment type="caution">
    <text evidence="1">The sequence shown here is derived from an EMBL/GenBank/DDBJ whole genome shotgun (WGS) entry which is preliminary data.</text>
</comment>
<evidence type="ECO:0000313" key="2">
    <source>
        <dbReference type="Proteomes" id="UP000561181"/>
    </source>
</evidence>
<reference evidence="1 2" key="1">
    <citation type="submission" date="2020-04" db="EMBL/GenBank/DDBJ databases">
        <authorList>
            <person name="Liu A."/>
        </authorList>
    </citation>
    <scope>NUCLEOTIDE SEQUENCE [LARGE SCALE GENOMIC DNA]</scope>
    <source>
        <strain evidence="1 2">RZ02</strain>
    </source>
</reference>
<proteinExistence type="predicted"/>
<dbReference type="Proteomes" id="UP000561181">
    <property type="component" value="Unassembled WGS sequence"/>
</dbReference>
<keyword evidence="2" id="KW-1185">Reference proteome</keyword>
<gene>
    <name evidence="1" type="ORF">HKD42_11795</name>
</gene>